<dbReference type="Gene3D" id="3.10.410.10">
    <property type="entry name" value="Formyltetrahydrofolate synthetase, domain 3"/>
    <property type="match status" value="1"/>
</dbReference>
<evidence type="ECO:0000256" key="2">
    <source>
        <dbReference type="ARBA" id="ARBA00022563"/>
    </source>
</evidence>
<dbReference type="EMBL" id="JAJNUY010000022">
    <property type="protein sequence ID" value="MCD5563648.1"/>
    <property type="molecule type" value="Genomic_DNA"/>
</dbReference>
<feature type="binding site" evidence="8">
    <location>
        <begin position="67"/>
        <end position="74"/>
    </location>
    <ligand>
        <name>ATP</name>
        <dbReference type="ChEBI" id="CHEBI:30616"/>
    </ligand>
</feature>
<dbReference type="UniPathway" id="UPA00193"/>
<dbReference type="Gene3D" id="3.40.50.300">
    <property type="entry name" value="P-loop containing nucleotide triphosphate hydrolases"/>
    <property type="match status" value="1"/>
</dbReference>
<evidence type="ECO:0000313" key="9">
    <source>
        <dbReference type="EMBL" id="AZA16173.1"/>
    </source>
</evidence>
<dbReference type="EC" id="6.3.4.3" evidence="8"/>
<evidence type="ECO:0000256" key="5">
    <source>
        <dbReference type="ARBA" id="ARBA00022840"/>
    </source>
</evidence>
<evidence type="ECO:0000313" key="11">
    <source>
        <dbReference type="Proteomes" id="UP001200334"/>
    </source>
</evidence>
<comment type="catalytic activity">
    <reaction evidence="6 8">
        <text>(6S)-5,6,7,8-tetrahydrofolate + formate + ATP = (6R)-10-formyltetrahydrofolate + ADP + phosphate</text>
        <dbReference type="Rhea" id="RHEA:20221"/>
        <dbReference type="ChEBI" id="CHEBI:15740"/>
        <dbReference type="ChEBI" id="CHEBI:30616"/>
        <dbReference type="ChEBI" id="CHEBI:43474"/>
        <dbReference type="ChEBI" id="CHEBI:57453"/>
        <dbReference type="ChEBI" id="CHEBI:195366"/>
        <dbReference type="ChEBI" id="CHEBI:456216"/>
        <dbReference type="EC" id="6.3.4.3"/>
    </reaction>
</comment>
<name>A0A061CAY1_LACDL</name>
<dbReference type="NCBIfam" id="NF010030">
    <property type="entry name" value="PRK13505.1"/>
    <property type="match status" value="1"/>
</dbReference>
<evidence type="ECO:0000256" key="6">
    <source>
        <dbReference type="ARBA" id="ARBA00049033"/>
    </source>
</evidence>
<evidence type="ECO:0000256" key="3">
    <source>
        <dbReference type="ARBA" id="ARBA00022598"/>
    </source>
</evidence>
<sequence>MVKSDIEIAQAAEELPITDVAAKLGLTSQDLEPYGYDKAKVNWQAIKRSEENGHLGKLILVTSISPTPAGEGKSTMTIGIGDAINNQLGKKTVIALREPSMGPVFGMKGGAAGGGYAQVIPMEDINLHFTGDMHALTSAIDNLSALVDNYIYQGNELGLDPEKIVIKRGLDVNDRILRKVTIGQGSKFNGVERPASFQLTVGHELMAILCLSKDIADLKERIGKVLVGYTYEDEPVFVKDLGFQGAIAALLSTALKPNLVQTLEHTPAFVHGGPFANIAHGNNSILSTNLALHLGDYVLSEAGFGSDLGGQKFLDFVSTKLEKKPDAAVVVATVRALKYQAEKSTDHLKEENLDSLKEGFANLDRHMNNVRSYNIPVLVVINKFPTDTEAELDLLKSLIEEQGFPCEIVTAHDEGSKGAKAAAEKIVELADKSDYEIKRSYDLDDDLETKIEKVAKRIYHASDVEYTDKAKDQLVKLKKMGKDKLPVIIAKTQYSFTDNVKELGAPTGFTLHVKGLSLRNGAGFVVVSTGHILDMPGLPKHPAALDIDVDETGKISGLF</sequence>
<keyword evidence="3 8" id="KW-0436">Ligase</keyword>
<dbReference type="AlphaFoldDB" id="A0A061CAY1"/>
<dbReference type="PROSITE" id="PS00721">
    <property type="entry name" value="FTHFS_1"/>
    <property type="match status" value="1"/>
</dbReference>
<dbReference type="GO" id="GO:0004329">
    <property type="term" value="F:formate-tetrahydrofolate ligase activity"/>
    <property type="evidence" value="ECO:0007669"/>
    <property type="project" value="UniProtKB-UniRule"/>
</dbReference>
<dbReference type="Pfam" id="PF01268">
    <property type="entry name" value="FTHFS"/>
    <property type="match status" value="1"/>
</dbReference>
<dbReference type="SUPFAM" id="SSF52540">
    <property type="entry name" value="P-loop containing nucleoside triphosphate hydrolases"/>
    <property type="match status" value="1"/>
</dbReference>
<dbReference type="CDD" id="cd00477">
    <property type="entry name" value="FTHFS"/>
    <property type="match status" value="1"/>
</dbReference>
<dbReference type="Gene3D" id="3.30.1510.10">
    <property type="entry name" value="Domain 2, N(10)-formyltetrahydrofolate synthetase"/>
    <property type="match status" value="1"/>
</dbReference>
<dbReference type="InterPro" id="IPR000559">
    <property type="entry name" value="Formate_THF_ligase"/>
</dbReference>
<keyword evidence="4 8" id="KW-0547">Nucleotide-binding</keyword>
<reference evidence="10 11" key="2">
    <citation type="submission" date="2021-12" db="EMBL/GenBank/DDBJ databases">
        <title>Antimicrobial susceptibility of Lactobacillus delbrueckii subsp. lactis obtained from milk products and other habitats.</title>
        <authorList>
            <person name="Shani N."/>
        </authorList>
    </citation>
    <scope>NUCLEOTIDE SEQUENCE [LARGE SCALE GENOMIC DNA]</scope>
    <source>
        <strain evidence="10 11">FAM 21755</strain>
    </source>
</reference>
<organism evidence="9">
    <name type="scientific">Lactobacillus delbrueckii subsp. lactis</name>
    <dbReference type="NCBI Taxonomy" id="29397"/>
    <lineage>
        <taxon>Bacteria</taxon>
        <taxon>Bacillati</taxon>
        <taxon>Bacillota</taxon>
        <taxon>Bacilli</taxon>
        <taxon>Lactobacillales</taxon>
        <taxon>Lactobacillaceae</taxon>
        <taxon>Lactobacillus</taxon>
    </lineage>
</organism>
<dbReference type="EMBL" id="CP031023">
    <property type="protein sequence ID" value="AZA16173.1"/>
    <property type="molecule type" value="Genomic_DNA"/>
</dbReference>
<reference evidence="9" key="1">
    <citation type="submission" date="2018-07" db="EMBL/GenBank/DDBJ databases">
        <authorList>
            <person name="Somerville V."/>
        </authorList>
    </citation>
    <scope>NUCLEOTIDE SEQUENCE</scope>
    <source>
        <strain evidence="9">NWC_2_2</strain>
    </source>
</reference>
<dbReference type="HAMAP" id="MF_01543">
    <property type="entry name" value="FTHFS"/>
    <property type="match status" value="1"/>
</dbReference>
<comment type="similarity">
    <text evidence="7 8">Belongs to the formate--tetrahydrofolate ligase family.</text>
</comment>
<evidence type="ECO:0000256" key="4">
    <source>
        <dbReference type="ARBA" id="ARBA00022741"/>
    </source>
</evidence>
<dbReference type="RefSeq" id="WP_016396670.1">
    <property type="nucleotide sequence ID" value="NZ_CP046131.1"/>
</dbReference>
<gene>
    <name evidence="8" type="primary">fhs</name>
    <name evidence="9" type="ORF">DQL93_06285</name>
    <name evidence="10" type="ORF">LOB85_05915</name>
</gene>
<accession>A0A061CAY1</accession>
<dbReference type="Proteomes" id="UP001200334">
    <property type="component" value="Unassembled WGS sequence"/>
</dbReference>
<evidence type="ECO:0000256" key="8">
    <source>
        <dbReference type="HAMAP-Rule" id="MF_01543"/>
    </source>
</evidence>
<dbReference type="GO" id="GO:0005524">
    <property type="term" value="F:ATP binding"/>
    <property type="evidence" value="ECO:0007669"/>
    <property type="project" value="UniProtKB-UniRule"/>
</dbReference>
<dbReference type="GO" id="GO:0035999">
    <property type="term" value="P:tetrahydrofolate interconversion"/>
    <property type="evidence" value="ECO:0007669"/>
    <property type="project" value="UniProtKB-UniRule"/>
</dbReference>
<keyword evidence="5 8" id="KW-0067">ATP-binding</keyword>
<dbReference type="InterPro" id="IPR027417">
    <property type="entry name" value="P-loop_NTPase"/>
</dbReference>
<keyword evidence="2 8" id="KW-0554">One-carbon metabolism</keyword>
<comment type="pathway">
    <text evidence="1 8">One-carbon metabolism; tetrahydrofolate interconversion.</text>
</comment>
<proteinExistence type="inferred from homology"/>
<protein>
    <recommendedName>
        <fullName evidence="8">Formate--tetrahydrofolate ligase</fullName>
        <ecNumber evidence="8">6.3.4.3</ecNumber>
    </recommendedName>
    <alternativeName>
        <fullName evidence="8">Formyltetrahydrofolate synthetase</fullName>
        <shortName evidence="8">FHS</shortName>
        <shortName evidence="8">FTHFS</shortName>
    </alternativeName>
</protein>
<evidence type="ECO:0000256" key="1">
    <source>
        <dbReference type="ARBA" id="ARBA00004777"/>
    </source>
</evidence>
<dbReference type="InterPro" id="IPR020628">
    <property type="entry name" value="Formate_THF_ligase_CS"/>
</dbReference>
<evidence type="ECO:0000313" key="10">
    <source>
        <dbReference type="EMBL" id="MCD5563648.1"/>
    </source>
</evidence>
<evidence type="ECO:0000256" key="7">
    <source>
        <dbReference type="ARBA" id="ARBA00061363"/>
    </source>
</evidence>
<dbReference type="FunFam" id="3.30.1510.10:FF:000001">
    <property type="entry name" value="Formate--tetrahydrofolate ligase"/>
    <property type="match status" value="1"/>
</dbReference>